<dbReference type="OrthoDB" id="9991463at2"/>
<dbReference type="RefSeq" id="WP_138748927.1">
    <property type="nucleotide sequence ID" value="NZ_VCLB01000007.1"/>
</dbReference>
<protein>
    <submittedName>
        <fullName evidence="2">Uncharacterized protein</fullName>
    </submittedName>
</protein>
<dbReference type="Proteomes" id="UP000307874">
    <property type="component" value="Unassembled WGS sequence"/>
</dbReference>
<name>A0A5C4JPN4_9HYPH</name>
<feature type="transmembrane region" description="Helical" evidence="1">
    <location>
        <begin position="46"/>
        <end position="67"/>
    </location>
</feature>
<accession>A0A5C4JPN4</accession>
<evidence type="ECO:0000256" key="1">
    <source>
        <dbReference type="SAM" id="Phobius"/>
    </source>
</evidence>
<keyword evidence="1" id="KW-0812">Transmembrane</keyword>
<evidence type="ECO:0000313" key="2">
    <source>
        <dbReference type="EMBL" id="TNB47094.1"/>
    </source>
</evidence>
<proteinExistence type="predicted"/>
<keyword evidence="1" id="KW-0472">Membrane</keyword>
<evidence type="ECO:0000313" key="3">
    <source>
        <dbReference type="Proteomes" id="UP000307874"/>
    </source>
</evidence>
<dbReference type="EMBL" id="VCLB01000007">
    <property type="protein sequence ID" value="TNB47094.1"/>
    <property type="molecule type" value="Genomic_DNA"/>
</dbReference>
<gene>
    <name evidence="2" type="ORF">FF124_12990</name>
</gene>
<keyword evidence="1" id="KW-1133">Transmembrane helix</keyword>
<reference evidence="2 3" key="1">
    <citation type="submission" date="2019-06" db="EMBL/GenBank/DDBJ databases">
        <title>Martelella lutilitoris sp. nov., isolated from a tidal mudflat.</title>
        <authorList>
            <person name="Kim Y.-J."/>
        </authorList>
    </citation>
    <scope>NUCLEOTIDE SEQUENCE [LARGE SCALE GENOMIC DNA]</scope>
    <source>
        <strain evidence="2 3">GH2-6</strain>
    </source>
</reference>
<sequence>METIFTNRKLLVAACLLALSAIFIGLLSEAFIRLVFEHVFTPQTTTGLGLVALALLFLLLFLPVALLTMRQASRIVGSTVTTLPDRRERQLSYLVTGYSPMPSEAIKQALGAAAVIADILPKPQEQFSRAYADRYNGKEAPKWNWQQNVRAAARHGKALKAIYVLNPDTDQFGKFEKFMKRALEGTECQPEIICISDEQNPGDYFCPTDGGGRAIPPSYENYDYVYAGFKRALDLIGGRSDIPNLPRPRTVFFGSKRDAMIDRETCIDITPGPKPYSVAAAILTLNRDLKFSYVTKEGEVLFYDTHVSFSGE</sequence>
<organism evidence="2 3">
    <name type="scientific">Martelella lutilitoris</name>
    <dbReference type="NCBI Taxonomy" id="2583532"/>
    <lineage>
        <taxon>Bacteria</taxon>
        <taxon>Pseudomonadati</taxon>
        <taxon>Pseudomonadota</taxon>
        <taxon>Alphaproteobacteria</taxon>
        <taxon>Hyphomicrobiales</taxon>
        <taxon>Aurantimonadaceae</taxon>
        <taxon>Martelella</taxon>
    </lineage>
</organism>
<comment type="caution">
    <text evidence="2">The sequence shown here is derived from an EMBL/GenBank/DDBJ whole genome shotgun (WGS) entry which is preliminary data.</text>
</comment>
<keyword evidence="3" id="KW-1185">Reference proteome</keyword>
<dbReference type="AlphaFoldDB" id="A0A5C4JPN4"/>